<dbReference type="EMBL" id="GCKF01044457">
    <property type="protein sequence ID" value="JAG94155.1"/>
    <property type="molecule type" value="Transcribed_RNA"/>
</dbReference>
<organism evidence="3">
    <name type="scientific">Araucaria cunninghamii</name>
    <name type="common">Hoop pine</name>
    <name type="synonym">Moreton Bay pine</name>
    <dbReference type="NCBI Taxonomy" id="56994"/>
    <lineage>
        <taxon>Eukaryota</taxon>
        <taxon>Viridiplantae</taxon>
        <taxon>Streptophyta</taxon>
        <taxon>Embryophyta</taxon>
        <taxon>Tracheophyta</taxon>
        <taxon>Spermatophyta</taxon>
        <taxon>Pinopsida</taxon>
        <taxon>Pinidae</taxon>
        <taxon>Conifers II</taxon>
        <taxon>Araucariales</taxon>
        <taxon>Araucariaceae</taxon>
        <taxon>Araucaria</taxon>
    </lineage>
</organism>
<dbReference type="PROSITE" id="PS50176">
    <property type="entry name" value="ARM_REPEAT"/>
    <property type="match status" value="3"/>
</dbReference>
<feature type="repeat" description="ARM" evidence="1">
    <location>
        <begin position="318"/>
        <end position="360"/>
    </location>
</feature>
<dbReference type="PANTHER" id="PTHR46043">
    <property type="entry name" value="ARM REPEAT SUPERFAMILY PROTEIN"/>
    <property type="match status" value="1"/>
</dbReference>
<dbReference type="InterPro" id="IPR054296">
    <property type="entry name" value="DUF7032"/>
</dbReference>
<accession>A0A0D6QWT3</accession>
<evidence type="ECO:0000313" key="3">
    <source>
        <dbReference type="EMBL" id="JAG94155.1"/>
    </source>
</evidence>
<feature type="domain" description="DUF7032" evidence="2">
    <location>
        <begin position="23"/>
        <end position="132"/>
    </location>
</feature>
<sequence>MKMEDDGGGGGGSGVDPAECMRTAQDMLPDVIDHTLSTKVFSAKWQTIRSKLDQLNRDLCSAADCPLWDKNSVMRDLVPDVVSTLRQIGGLAKSCTELSYSGKLLMQSDLDVVVSRLNLHLRDLDLLLKSGVLQCSGGLPPSSPAADVVFFVKDLFTRLHIGNSEVKRNGLSSLVKVLDDEAVVQVVAKEGDIGYLVHLLDSNVGGVREQAVAAVAALAQACERGVFRDEGVVAPLVRLLDGGDGGDGGGFVVEKAAEALRGLTANPENARAVAANDGLAALVRICQHWPGDLHKIAVDVLVNLCSVTEIRSSLVDEGAVPVLVNLVNSGPPPVRESAANCLHLLACEGDKVRLMIECQGGVEALVTFLESAENPSHSREIAFRAIHSLSASLTASMLLMLSHKFLKQLVSILGSGSPAIQNLGASMVCNLVQGEKTVELLGEAGCVGPLAKMLEGKQSSSQEIAALALSRLFIGRSNRKEFVRDDENVARLVKLLDPGDESANRKYPLLAIEALAESKSCRKKIVLAGACEHLKKLVDMEVDGAKKVLQKIEGGHTLFKMLSRKWRETLT</sequence>
<dbReference type="AlphaFoldDB" id="A0A0D6QWT3"/>
<protein>
    <recommendedName>
        <fullName evidence="2">DUF7032 domain-containing protein</fullName>
    </recommendedName>
</protein>
<dbReference type="InterPro" id="IPR000225">
    <property type="entry name" value="Armadillo"/>
</dbReference>
<dbReference type="Pfam" id="PF00514">
    <property type="entry name" value="Arm"/>
    <property type="match status" value="1"/>
</dbReference>
<dbReference type="SMART" id="SM00185">
    <property type="entry name" value="ARM"/>
    <property type="match status" value="5"/>
</dbReference>
<evidence type="ECO:0000256" key="1">
    <source>
        <dbReference type="PROSITE-ProRule" id="PRU00259"/>
    </source>
</evidence>
<dbReference type="EMBL" id="GCKF01044458">
    <property type="protein sequence ID" value="JAG94154.1"/>
    <property type="molecule type" value="Transcribed_RNA"/>
</dbReference>
<proteinExistence type="predicted"/>
<feature type="repeat" description="ARM" evidence="1">
    <location>
        <begin position="231"/>
        <end position="278"/>
    </location>
</feature>
<feature type="repeat" description="ARM" evidence="1">
    <location>
        <begin position="360"/>
        <end position="390"/>
    </location>
</feature>
<reference evidence="3" key="1">
    <citation type="submission" date="2015-03" db="EMBL/GenBank/DDBJ databases">
        <title>A transcriptome of Araucaria cunninghamii, an australian fine timber species.</title>
        <authorList>
            <person name="Jing Yi C.J.Y."/>
            <person name="Yin San L.Y.S."/>
            <person name="Abdul Karim S.S."/>
            <person name="Wan Azmi N.N."/>
            <person name="Hercus R.R."/>
            <person name="Croft L.L."/>
        </authorList>
    </citation>
    <scope>NUCLEOTIDE SEQUENCE</scope>
    <source>
        <strain evidence="3">MI0301</strain>
        <tissue evidence="3">Leaf</tissue>
    </source>
</reference>
<dbReference type="PANTHER" id="PTHR46043:SF2">
    <property type="entry name" value="ARM REPEAT SUPERFAMILY PROTEIN"/>
    <property type="match status" value="1"/>
</dbReference>
<dbReference type="Pfam" id="PF23005">
    <property type="entry name" value="DUF7032"/>
    <property type="match status" value="1"/>
</dbReference>
<name>A0A0D6QWT3_ARACU</name>
<evidence type="ECO:0000259" key="2">
    <source>
        <dbReference type="Pfam" id="PF23005"/>
    </source>
</evidence>
<dbReference type="InterPro" id="IPR016024">
    <property type="entry name" value="ARM-type_fold"/>
</dbReference>
<dbReference type="Gene3D" id="1.25.10.10">
    <property type="entry name" value="Leucine-rich Repeat Variant"/>
    <property type="match status" value="2"/>
</dbReference>
<dbReference type="SUPFAM" id="SSF48371">
    <property type="entry name" value="ARM repeat"/>
    <property type="match status" value="1"/>
</dbReference>
<dbReference type="InterPro" id="IPR011989">
    <property type="entry name" value="ARM-like"/>
</dbReference>